<keyword evidence="1" id="KW-1133">Transmembrane helix</keyword>
<dbReference type="SUPFAM" id="SSF48317">
    <property type="entry name" value="Acid phosphatase/Vanadium-dependent haloperoxidase"/>
    <property type="match status" value="1"/>
</dbReference>
<feature type="transmembrane region" description="Helical" evidence="1">
    <location>
        <begin position="93"/>
        <end position="112"/>
    </location>
</feature>
<feature type="domain" description="Phosphatidic acid phosphatase type 2/haloperoxidase" evidence="2">
    <location>
        <begin position="66"/>
        <end position="140"/>
    </location>
</feature>
<gene>
    <name evidence="4" type="ORF">C0Z16_06935</name>
    <name evidence="3" type="ORF">LMG27174_05862</name>
</gene>
<keyword evidence="1" id="KW-0472">Membrane</keyword>
<organism evidence="3 6">
    <name type="scientific">Paraburkholderia rhynchosiae</name>
    <dbReference type="NCBI Taxonomy" id="487049"/>
    <lineage>
        <taxon>Bacteria</taxon>
        <taxon>Pseudomonadati</taxon>
        <taxon>Pseudomonadota</taxon>
        <taxon>Betaproteobacteria</taxon>
        <taxon>Burkholderiales</taxon>
        <taxon>Burkholderiaceae</taxon>
        <taxon>Paraburkholderia</taxon>
    </lineage>
</organism>
<name>A0A2N7WSF2_9BURK</name>
<evidence type="ECO:0000313" key="6">
    <source>
        <dbReference type="Proteomes" id="UP000494205"/>
    </source>
</evidence>
<dbReference type="Proteomes" id="UP000235659">
    <property type="component" value="Unassembled WGS sequence"/>
</dbReference>
<dbReference type="Pfam" id="PF01569">
    <property type="entry name" value="PAP2"/>
    <property type="match status" value="1"/>
</dbReference>
<feature type="transmembrane region" description="Helical" evidence="1">
    <location>
        <begin position="69"/>
        <end position="86"/>
    </location>
</feature>
<evidence type="ECO:0000259" key="2">
    <source>
        <dbReference type="Pfam" id="PF01569"/>
    </source>
</evidence>
<dbReference type="AlphaFoldDB" id="A0A2N7WSF2"/>
<dbReference type="InterPro" id="IPR036938">
    <property type="entry name" value="PAP2/HPO_sf"/>
</dbReference>
<accession>A0A2N7WSF2</accession>
<dbReference type="Proteomes" id="UP000494205">
    <property type="component" value="Unassembled WGS sequence"/>
</dbReference>
<evidence type="ECO:0000313" key="4">
    <source>
        <dbReference type="EMBL" id="PMS32340.1"/>
    </source>
</evidence>
<dbReference type="EMBL" id="PNXY01000004">
    <property type="protein sequence ID" value="PMS32340.1"/>
    <property type="molecule type" value="Genomic_DNA"/>
</dbReference>
<keyword evidence="5" id="KW-1185">Reference proteome</keyword>
<dbReference type="Gene3D" id="1.20.144.10">
    <property type="entry name" value="Phosphatidic acid phosphatase type 2/haloperoxidase"/>
    <property type="match status" value="1"/>
</dbReference>
<evidence type="ECO:0000313" key="3">
    <source>
        <dbReference type="EMBL" id="CAB3731744.1"/>
    </source>
</evidence>
<keyword evidence="1" id="KW-0812">Transmembrane</keyword>
<feature type="transmembrane region" description="Helical" evidence="1">
    <location>
        <begin position="124"/>
        <end position="143"/>
    </location>
</feature>
<protein>
    <submittedName>
        <fullName evidence="4">Phosphoesterase PA-phosphatase</fullName>
    </submittedName>
</protein>
<feature type="transmembrane region" description="Helical" evidence="1">
    <location>
        <begin position="37"/>
        <end position="57"/>
    </location>
</feature>
<evidence type="ECO:0000313" key="5">
    <source>
        <dbReference type="Proteomes" id="UP000235659"/>
    </source>
</evidence>
<evidence type="ECO:0000256" key="1">
    <source>
        <dbReference type="SAM" id="Phobius"/>
    </source>
</evidence>
<dbReference type="OrthoDB" id="9034806at2"/>
<reference evidence="3 6" key="2">
    <citation type="submission" date="2020-04" db="EMBL/GenBank/DDBJ databases">
        <authorList>
            <person name="De Canck E."/>
        </authorList>
    </citation>
    <scope>NUCLEOTIDE SEQUENCE [LARGE SCALE GENOMIC DNA]</scope>
    <source>
        <strain evidence="3 6">LMG 27174</strain>
    </source>
</reference>
<dbReference type="InterPro" id="IPR000326">
    <property type="entry name" value="PAP2/HPO"/>
</dbReference>
<reference evidence="4 5" key="1">
    <citation type="submission" date="2018-01" db="EMBL/GenBank/DDBJ databases">
        <title>Whole genome analyses suggest that Burkholderia sensu lato contains two further novel genera in the rhizoxinica-symbiotica group Mycetohabitans gen. nov., and Trinickia gen. nov.: implications for the evolution of diazotrophy and nodulation in the Burkholderiaceae.</title>
        <authorList>
            <person name="Estrada-de los Santos P."/>
            <person name="Palmer M."/>
            <person name="Chavez-Ramirez B."/>
            <person name="Beukes C."/>
            <person name="Steenkamp E.T."/>
            <person name="Hirsch A.M."/>
            <person name="Manyaka P."/>
            <person name="Maluk M."/>
            <person name="Lafos M."/>
            <person name="Crook M."/>
            <person name="Gross E."/>
            <person name="Simon M.F."/>
            <person name="Bueno dos Reis Junior F."/>
            <person name="Poole P.S."/>
            <person name="Venter S.N."/>
            <person name="James E.K."/>
        </authorList>
    </citation>
    <scope>NUCLEOTIDE SEQUENCE [LARGE SCALE GENOMIC DNA]</scope>
    <source>
        <strain evidence="4 5">WSM 3937</strain>
    </source>
</reference>
<dbReference type="EMBL" id="CADIJZ010000028">
    <property type="protein sequence ID" value="CAB3731744.1"/>
    <property type="molecule type" value="Genomic_DNA"/>
</dbReference>
<sequence length="211" mass="22835">MWTVFTNLGDAAVTLPIAAVCACWIALFDVRLACRWIATLAAGVAVVGASKIVYAGWGISFPASDFRVISGHAMLSTSVWIVAITLQLKWWRLPPSIGIVAGLAIGALTGVSRVMDHSHSLPEVVSGWILGALVAMSFLRAALSVEFDRLRPAWSTASLLFVSALAYGHHAPLQRLIETRSPEIHSHAHSIMAYVGRVRYRVQSYEGTLAR</sequence>
<feature type="transmembrane region" description="Helical" evidence="1">
    <location>
        <begin position="12"/>
        <end position="30"/>
    </location>
</feature>
<dbReference type="RefSeq" id="WP_102631439.1">
    <property type="nucleotide sequence ID" value="NZ_CADIJZ010000028.1"/>
</dbReference>
<proteinExistence type="predicted"/>